<keyword evidence="1" id="KW-0677">Repeat</keyword>
<evidence type="ECO:0000313" key="4">
    <source>
        <dbReference type="Proteomes" id="UP000188354"/>
    </source>
</evidence>
<evidence type="ECO:0008006" key="5">
    <source>
        <dbReference type="Google" id="ProtNLM"/>
    </source>
</evidence>
<dbReference type="PANTHER" id="PTHR47926:SF398">
    <property type="entry name" value="PENTATRICOPEPTIDE REPEAT-CONTAINING PROTEIN"/>
    <property type="match status" value="1"/>
</dbReference>
<dbReference type="NCBIfam" id="TIGR00756">
    <property type="entry name" value="PPR"/>
    <property type="match status" value="1"/>
</dbReference>
<dbReference type="Pfam" id="PF01535">
    <property type="entry name" value="PPR"/>
    <property type="match status" value="1"/>
</dbReference>
<dbReference type="InterPro" id="IPR046960">
    <property type="entry name" value="PPR_At4g14850-like_plant"/>
</dbReference>
<accession>A0A1J7FN13</accession>
<proteinExistence type="predicted"/>
<dbReference type="PROSITE" id="PS51375">
    <property type="entry name" value="PPR"/>
    <property type="match status" value="1"/>
</dbReference>
<evidence type="ECO:0000256" key="1">
    <source>
        <dbReference type="ARBA" id="ARBA00022737"/>
    </source>
</evidence>
<gene>
    <name evidence="3" type="ORF">TanjilG_22688</name>
</gene>
<protein>
    <recommendedName>
        <fullName evidence="5">Pentatricopeptide repeat-containing protein</fullName>
    </recommendedName>
</protein>
<dbReference type="Proteomes" id="UP000188354">
    <property type="component" value="Unassembled WGS sequence"/>
</dbReference>
<name>A0A1J7FN13_LUPAN</name>
<evidence type="ECO:0000256" key="2">
    <source>
        <dbReference type="PROSITE-ProRule" id="PRU00708"/>
    </source>
</evidence>
<dbReference type="Gramene" id="OIV89365">
    <property type="protein sequence ID" value="OIV89365"/>
    <property type="gene ID" value="TanjilG_22688"/>
</dbReference>
<dbReference type="InterPro" id="IPR002885">
    <property type="entry name" value="PPR_rpt"/>
</dbReference>
<dbReference type="EMBL" id="KV862308">
    <property type="protein sequence ID" value="OIV89365.1"/>
    <property type="molecule type" value="Genomic_DNA"/>
</dbReference>
<dbReference type="PANTHER" id="PTHR47926">
    <property type="entry name" value="PENTATRICOPEPTIDE REPEAT-CONTAINING PROTEIN"/>
    <property type="match status" value="1"/>
</dbReference>
<keyword evidence="4" id="KW-1185">Reference proteome</keyword>
<dbReference type="GO" id="GO:0009451">
    <property type="term" value="P:RNA modification"/>
    <property type="evidence" value="ECO:0007669"/>
    <property type="project" value="InterPro"/>
</dbReference>
<dbReference type="STRING" id="3871.A0A1J7FN13"/>
<feature type="repeat" description="PPR" evidence="2">
    <location>
        <begin position="113"/>
        <end position="147"/>
    </location>
</feature>
<dbReference type="GO" id="GO:0003723">
    <property type="term" value="F:RNA binding"/>
    <property type="evidence" value="ECO:0007669"/>
    <property type="project" value="InterPro"/>
</dbReference>
<organism evidence="3 4">
    <name type="scientific">Lupinus angustifolius</name>
    <name type="common">Narrow-leaved blue lupine</name>
    <dbReference type="NCBI Taxonomy" id="3871"/>
    <lineage>
        <taxon>Eukaryota</taxon>
        <taxon>Viridiplantae</taxon>
        <taxon>Streptophyta</taxon>
        <taxon>Embryophyta</taxon>
        <taxon>Tracheophyta</taxon>
        <taxon>Spermatophyta</taxon>
        <taxon>Magnoliopsida</taxon>
        <taxon>eudicotyledons</taxon>
        <taxon>Gunneridae</taxon>
        <taxon>Pentapetalae</taxon>
        <taxon>rosids</taxon>
        <taxon>fabids</taxon>
        <taxon>Fabales</taxon>
        <taxon>Fabaceae</taxon>
        <taxon>Papilionoideae</taxon>
        <taxon>50 kb inversion clade</taxon>
        <taxon>genistoids sensu lato</taxon>
        <taxon>core genistoids</taxon>
        <taxon>Genisteae</taxon>
        <taxon>Lupinus</taxon>
    </lineage>
</organism>
<sequence>MELGHQLHAFIVHSGYREVVSVLNGLVDFYGKCWDIVSSEMVINRIRQKNVVSCYFLIYALMQNHKEEQACMVFLQARNEEVELIDFIESSVLSACAELGGSDWVFSENPKRNLVTWNARISGYAHQGNVDMALCLFEETTLECCGKTLSYVILVSGLSVCSRVWAVERRMQIFESMRVKYGIEPSGEHYACVVDLLWRARLVEDAYEFIKIIC</sequence>
<reference evidence="3 4" key="1">
    <citation type="journal article" date="2017" name="Plant Biotechnol. J.">
        <title>A comprehensive draft genome sequence for lupin (Lupinus angustifolius), an emerging health food: insights into plant-microbe interactions and legume evolution.</title>
        <authorList>
            <person name="Hane J.K."/>
            <person name="Ming Y."/>
            <person name="Kamphuis L.G."/>
            <person name="Nelson M.N."/>
            <person name="Garg G."/>
            <person name="Atkins C.A."/>
            <person name="Bayer P.E."/>
            <person name="Bravo A."/>
            <person name="Bringans S."/>
            <person name="Cannon S."/>
            <person name="Edwards D."/>
            <person name="Foley R."/>
            <person name="Gao L.L."/>
            <person name="Harrison M.J."/>
            <person name="Huang W."/>
            <person name="Hurgobin B."/>
            <person name="Li S."/>
            <person name="Liu C.W."/>
            <person name="McGrath A."/>
            <person name="Morahan G."/>
            <person name="Murray J."/>
            <person name="Weller J."/>
            <person name="Jian J."/>
            <person name="Singh K.B."/>
        </authorList>
    </citation>
    <scope>NUCLEOTIDE SEQUENCE [LARGE SCALE GENOMIC DNA]</scope>
    <source>
        <strain evidence="4">cv. Tanjil</strain>
        <tissue evidence="3">Whole plant</tissue>
    </source>
</reference>
<dbReference type="InterPro" id="IPR011990">
    <property type="entry name" value="TPR-like_helical_dom_sf"/>
</dbReference>
<dbReference type="Gene3D" id="1.25.40.10">
    <property type="entry name" value="Tetratricopeptide repeat domain"/>
    <property type="match status" value="2"/>
</dbReference>
<dbReference type="AlphaFoldDB" id="A0A1J7FN13"/>
<evidence type="ECO:0000313" key="3">
    <source>
        <dbReference type="EMBL" id="OIV89365.1"/>
    </source>
</evidence>